<keyword evidence="2" id="KW-1185">Reference proteome</keyword>
<proteinExistence type="predicted"/>
<reference evidence="1" key="2">
    <citation type="submission" date="2023-05" db="EMBL/GenBank/DDBJ databases">
        <authorList>
            <person name="Fouks B."/>
        </authorList>
    </citation>
    <scope>NUCLEOTIDE SEQUENCE</scope>
    <source>
        <strain evidence="1">Stay&amp;Tobe</strain>
        <tissue evidence="1">Testes</tissue>
    </source>
</reference>
<sequence length="92" mass="10601">TLKIYQIPKTASVILMGCLETGNFVDYLPYLYIYLRHINRAEQQCACARVYRARILLSSNLMKCAIQAILCSMTQTSIFQFVKKVDKLNKFA</sequence>
<evidence type="ECO:0000313" key="2">
    <source>
        <dbReference type="Proteomes" id="UP001233999"/>
    </source>
</evidence>
<accession>A0AAD8E2B4</accession>
<feature type="non-terminal residue" evidence="1">
    <location>
        <position position="92"/>
    </location>
</feature>
<feature type="non-terminal residue" evidence="1">
    <location>
        <position position="1"/>
    </location>
</feature>
<dbReference type="Proteomes" id="UP001233999">
    <property type="component" value="Unassembled WGS sequence"/>
</dbReference>
<evidence type="ECO:0000313" key="1">
    <source>
        <dbReference type="EMBL" id="KAJ9574780.1"/>
    </source>
</evidence>
<name>A0AAD8E2B4_DIPPU</name>
<reference evidence="1" key="1">
    <citation type="journal article" date="2023" name="IScience">
        <title>Live-bearing cockroach genome reveals convergent evolutionary mechanisms linked to viviparity in insects and beyond.</title>
        <authorList>
            <person name="Fouks B."/>
            <person name="Harrison M.C."/>
            <person name="Mikhailova A.A."/>
            <person name="Marchal E."/>
            <person name="English S."/>
            <person name="Carruthers M."/>
            <person name="Jennings E.C."/>
            <person name="Chiamaka E.L."/>
            <person name="Frigard R.A."/>
            <person name="Pippel M."/>
            <person name="Attardo G.M."/>
            <person name="Benoit J.B."/>
            <person name="Bornberg-Bauer E."/>
            <person name="Tobe S.S."/>
        </authorList>
    </citation>
    <scope>NUCLEOTIDE SEQUENCE</scope>
    <source>
        <strain evidence="1">Stay&amp;Tobe</strain>
    </source>
</reference>
<dbReference type="EMBL" id="JASPKZ010010262">
    <property type="protein sequence ID" value="KAJ9574780.1"/>
    <property type="molecule type" value="Genomic_DNA"/>
</dbReference>
<dbReference type="AlphaFoldDB" id="A0AAD8E2B4"/>
<protein>
    <submittedName>
        <fullName evidence="1">Uncharacterized protein</fullName>
    </submittedName>
</protein>
<gene>
    <name evidence="1" type="ORF">L9F63_008044</name>
</gene>
<comment type="caution">
    <text evidence="1">The sequence shown here is derived from an EMBL/GenBank/DDBJ whole genome shotgun (WGS) entry which is preliminary data.</text>
</comment>
<organism evidence="1 2">
    <name type="scientific">Diploptera punctata</name>
    <name type="common">Pacific beetle cockroach</name>
    <dbReference type="NCBI Taxonomy" id="6984"/>
    <lineage>
        <taxon>Eukaryota</taxon>
        <taxon>Metazoa</taxon>
        <taxon>Ecdysozoa</taxon>
        <taxon>Arthropoda</taxon>
        <taxon>Hexapoda</taxon>
        <taxon>Insecta</taxon>
        <taxon>Pterygota</taxon>
        <taxon>Neoptera</taxon>
        <taxon>Polyneoptera</taxon>
        <taxon>Dictyoptera</taxon>
        <taxon>Blattodea</taxon>
        <taxon>Blaberoidea</taxon>
        <taxon>Blaberidae</taxon>
        <taxon>Diplopterinae</taxon>
        <taxon>Diploptera</taxon>
    </lineage>
</organism>